<dbReference type="InterPro" id="IPR050826">
    <property type="entry name" value="Krueppel_C2H2_ZnFinger"/>
</dbReference>
<comment type="subcellular location">
    <subcellularLocation>
        <location evidence="1">Nucleus</location>
    </subcellularLocation>
</comment>
<feature type="domain" description="C2H2-type" evidence="9">
    <location>
        <begin position="91"/>
        <end position="118"/>
    </location>
</feature>
<dbReference type="FunFam" id="3.30.160.60:FF:002343">
    <property type="entry name" value="Zinc finger protein 33A"/>
    <property type="match status" value="1"/>
</dbReference>
<dbReference type="GO" id="GO:0003677">
    <property type="term" value="F:DNA binding"/>
    <property type="evidence" value="ECO:0007669"/>
    <property type="project" value="UniProtKB-KW"/>
</dbReference>
<keyword evidence="3" id="KW-0677">Repeat</keyword>
<keyword evidence="11" id="KW-1185">Reference proteome</keyword>
<evidence type="ECO:0000259" key="9">
    <source>
        <dbReference type="PROSITE" id="PS50157"/>
    </source>
</evidence>
<feature type="non-terminal residue" evidence="10">
    <location>
        <position position="187"/>
    </location>
</feature>
<evidence type="ECO:0000256" key="5">
    <source>
        <dbReference type="ARBA" id="ARBA00022833"/>
    </source>
</evidence>
<dbReference type="InterPro" id="IPR013087">
    <property type="entry name" value="Znf_C2H2_type"/>
</dbReference>
<gene>
    <name evidence="10" type="ORF">MNOR_LOCUS12839</name>
</gene>
<organism evidence="10 11">
    <name type="scientific">Meganyctiphanes norvegica</name>
    <name type="common">Northern krill</name>
    <name type="synonym">Thysanopoda norvegica</name>
    <dbReference type="NCBI Taxonomy" id="48144"/>
    <lineage>
        <taxon>Eukaryota</taxon>
        <taxon>Metazoa</taxon>
        <taxon>Ecdysozoa</taxon>
        <taxon>Arthropoda</taxon>
        <taxon>Crustacea</taxon>
        <taxon>Multicrustacea</taxon>
        <taxon>Malacostraca</taxon>
        <taxon>Eumalacostraca</taxon>
        <taxon>Eucarida</taxon>
        <taxon>Euphausiacea</taxon>
        <taxon>Euphausiidae</taxon>
        <taxon>Meganyctiphanes</taxon>
    </lineage>
</organism>
<evidence type="ECO:0000256" key="7">
    <source>
        <dbReference type="ARBA" id="ARBA00023242"/>
    </source>
</evidence>
<keyword evidence="2" id="KW-0479">Metal-binding</keyword>
<accession>A0AAV2QJV7</accession>
<dbReference type="PROSITE" id="PS00028">
    <property type="entry name" value="ZINC_FINGER_C2H2_1"/>
    <property type="match status" value="5"/>
</dbReference>
<keyword evidence="7" id="KW-0539">Nucleus</keyword>
<keyword evidence="6" id="KW-0238">DNA-binding</keyword>
<dbReference type="FunFam" id="3.30.160.60:FF:000624">
    <property type="entry name" value="zinc finger protein 697"/>
    <property type="match status" value="1"/>
</dbReference>
<proteinExistence type="predicted"/>
<sequence>MKWEKLVTVTSDFGISLEKMALNQHIITHTGEKPFKCHQCEKRFTNKRVHERHLKTHTGENLFHCSQCDNTFKYKREYNIHLKIHRGKKTHQCSQCDKIFSRRSSFQQHNKIHTGESQNQCSQCDRSFSQDIYLQNHMNEEHKGTSNINSRKKTECTEANCNKVFYHHTKLIKHLKLEHDSHIESEQ</sequence>
<dbReference type="SUPFAM" id="SSF57667">
    <property type="entry name" value="beta-beta-alpha zinc fingers"/>
    <property type="match status" value="2"/>
</dbReference>
<dbReference type="AlphaFoldDB" id="A0AAV2QJV7"/>
<feature type="domain" description="C2H2-type" evidence="9">
    <location>
        <begin position="154"/>
        <end position="184"/>
    </location>
</feature>
<feature type="domain" description="C2H2-type" evidence="9">
    <location>
        <begin position="63"/>
        <end position="90"/>
    </location>
</feature>
<evidence type="ECO:0000313" key="10">
    <source>
        <dbReference type="EMBL" id="CAL4085872.1"/>
    </source>
</evidence>
<evidence type="ECO:0000256" key="3">
    <source>
        <dbReference type="ARBA" id="ARBA00022737"/>
    </source>
</evidence>
<keyword evidence="4 8" id="KW-0863">Zinc-finger</keyword>
<evidence type="ECO:0000313" key="11">
    <source>
        <dbReference type="Proteomes" id="UP001497623"/>
    </source>
</evidence>
<evidence type="ECO:0000256" key="4">
    <source>
        <dbReference type="ARBA" id="ARBA00022771"/>
    </source>
</evidence>
<reference evidence="10 11" key="1">
    <citation type="submission" date="2024-05" db="EMBL/GenBank/DDBJ databases">
        <authorList>
            <person name="Wallberg A."/>
        </authorList>
    </citation>
    <scope>NUCLEOTIDE SEQUENCE [LARGE SCALE GENOMIC DNA]</scope>
</reference>
<evidence type="ECO:0000256" key="6">
    <source>
        <dbReference type="ARBA" id="ARBA00023125"/>
    </source>
</evidence>
<dbReference type="EMBL" id="CAXKWB010007162">
    <property type="protein sequence ID" value="CAL4085872.1"/>
    <property type="molecule type" value="Genomic_DNA"/>
</dbReference>
<feature type="domain" description="C2H2-type" evidence="9">
    <location>
        <begin position="35"/>
        <end position="62"/>
    </location>
</feature>
<dbReference type="InterPro" id="IPR036236">
    <property type="entry name" value="Znf_C2H2_sf"/>
</dbReference>
<evidence type="ECO:0000256" key="8">
    <source>
        <dbReference type="PROSITE-ProRule" id="PRU00042"/>
    </source>
</evidence>
<protein>
    <recommendedName>
        <fullName evidence="9">C2H2-type domain-containing protein</fullName>
    </recommendedName>
</protein>
<dbReference type="Gene3D" id="3.30.160.60">
    <property type="entry name" value="Classic Zinc Finger"/>
    <property type="match status" value="5"/>
</dbReference>
<evidence type="ECO:0000256" key="1">
    <source>
        <dbReference type="ARBA" id="ARBA00004123"/>
    </source>
</evidence>
<dbReference type="SMART" id="SM00355">
    <property type="entry name" value="ZnF_C2H2"/>
    <property type="match status" value="5"/>
</dbReference>
<keyword evidence="5" id="KW-0862">Zinc</keyword>
<name>A0AAV2QJV7_MEGNR</name>
<evidence type="ECO:0000256" key="2">
    <source>
        <dbReference type="ARBA" id="ARBA00022723"/>
    </source>
</evidence>
<dbReference type="GO" id="GO:0005634">
    <property type="term" value="C:nucleus"/>
    <property type="evidence" value="ECO:0007669"/>
    <property type="project" value="UniProtKB-SubCell"/>
</dbReference>
<dbReference type="PROSITE" id="PS50157">
    <property type="entry name" value="ZINC_FINGER_C2H2_2"/>
    <property type="match status" value="5"/>
</dbReference>
<dbReference type="Pfam" id="PF00096">
    <property type="entry name" value="zf-C2H2"/>
    <property type="match status" value="2"/>
</dbReference>
<feature type="domain" description="C2H2-type" evidence="9">
    <location>
        <begin position="119"/>
        <end position="147"/>
    </location>
</feature>
<dbReference type="GO" id="GO:0008270">
    <property type="term" value="F:zinc ion binding"/>
    <property type="evidence" value="ECO:0007669"/>
    <property type="project" value="UniProtKB-KW"/>
</dbReference>
<dbReference type="PANTHER" id="PTHR24377">
    <property type="entry name" value="IP01015P-RELATED"/>
    <property type="match status" value="1"/>
</dbReference>
<dbReference type="Proteomes" id="UP001497623">
    <property type="component" value="Unassembled WGS sequence"/>
</dbReference>
<dbReference type="FunFam" id="3.30.160.60:FF:000045">
    <property type="entry name" value="ZFP69 zinc finger protein B"/>
    <property type="match status" value="1"/>
</dbReference>
<comment type="caution">
    <text evidence="10">The sequence shown here is derived from an EMBL/GenBank/DDBJ whole genome shotgun (WGS) entry which is preliminary data.</text>
</comment>
<dbReference type="GO" id="GO:0006355">
    <property type="term" value="P:regulation of DNA-templated transcription"/>
    <property type="evidence" value="ECO:0007669"/>
    <property type="project" value="UniProtKB-ARBA"/>
</dbReference>